<dbReference type="PANTHER" id="PTHR22642">
    <property type="entry name" value="IMIDAZOLONEPROPIONASE"/>
    <property type="match status" value="1"/>
</dbReference>
<sequence length="488" mass="53803">MNFKNIIIIAVLSQTILSSCERFVDQEYADSVFLDGAIYTFDQNLSIIEAIAVRDGMVIARGTNEEINKFIDDKTEVIGLGEKMMMPAFHDAHAHPVWSGVEVLKCPVLGSADVEAILNIVRECLHSDLTKKSGWIVGSGFDLSIFPSGNPHKSLLDSISTEIPIYIPGEDGHSGWANSKALELAGITAETPNPNFGIIEKDPITGEPTGTLREPSAMNLVVSLIPEDSNEFYDSALLFAQDMAHSFGITSIIAAVVGERHLSTFKRLADKGGLNLRLLTSLEYGNTNYAQDPGRFEYIFSNREQYRHPRINIDSIKIFIDGVLEGQTGALLEPYLDTGSLGQLYLEQDKLNSAVARFDAEDMQIHTHAIGDRAVRSILDAFEYALQVNGKTDNRHHISHLQLISEEDIPRFGQLGVVANFQSTWAYPEPYITEINLPEVGPERVNQMYPIASVHRSGGMVVGGSDWAVSTMNPLVAIETAIRREDPE</sequence>
<dbReference type="Gene3D" id="2.30.40.10">
    <property type="entry name" value="Urease, subunit C, domain 1"/>
    <property type="match status" value="1"/>
</dbReference>
<dbReference type="SUPFAM" id="SSF51338">
    <property type="entry name" value="Composite domain of metallo-dependent hydrolases"/>
    <property type="match status" value="1"/>
</dbReference>
<dbReference type="InterPro" id="IPR033932">
    <property type="entry name" value="YtcJ-like"/>
</dbReference>
<reference evidence="2" key="1">
    <citation type="submission" date="2018-05" db="EMBL/GenBank/DDBJ databases">
        <authorList>
            <person name="Lanie J.A."/>
            <person name="Ng W.-L."/>
            <person name="Kazmierczak K.M."/>
            <person name="Andrzejewski T.M."/>
            <person name="Davidsen T.M."/>
            <person name="Wayne K.J."/>
            <person name="Tettelin H."/>
            <person name="Glass J.I."/>
            <person name="Rusch D."/>
            <person name="Podicherti R."/>
            <person name="Tsui H.-C.T."/>
            <person name="Winkler M.E."/>
        </authorList>
    </citation>
    <scope>NUCLEOTIDE SEQUENCE</scope>
</reference>
<dbReference type="InterPro" id="IPR013108">
    <property type="entry name" value="Amidohydro_3"/>
</dbReference>
<dbReference type="InterPro" id="IPR011059">
    <property type="entry name" value="Metal-dep_hydrolase_composite"/>
</dbReference>
<dbReference type="InterPro" id="IPR032466">
    <property type="entry name" value="Metal_Hydrolase"/>
</dbReference>
<dbReference type="PROSITE" id="PS51257">
    <property type="entry name" value="PROKAR_LIPOPROTEIN"/>
    <property type="match status" value="1"/>
</dbReference>
<dbReference type="AlphaFoldDB" id="A0A381RWV7"/>
<protein>
    <recommendedName>
        <fullName evidence="1">Amidohydrolase 3 domain-containing protein</fullName>
    </recommendedName>
</protein>
<dbReference type="EMBL" id="UINC01002404">
    <property type="protein sequence ID" value="SUZ96320.1"/>
    <property type="molecule type" value="Genomic_DNA"/>
</dbReference>
<dbReference type="SUPFAM" id="SSF51556">
    <property type="entry name" value="Metallo-dependent hydrolases"/>
    <property type="match status" value="1"/>
</dbReference>
<gene>
    <name evidence="2" type="ORF">METZ01_LOCUS49174</name>
</gene>
<evidence type="ECO:0000259" key="1">
    <source>
        <dbReference type="Pfam" id="PF07969"/>
    </source>
</evidence>
<dbReference type="Gene3D" id="3.10.310.70">
    <property type="match status" value="1"/>
</dbReference>
<dbReference type="CDD" id="cd01300">
    <property type="entry name" value="YtcJ_like"/>
    <property type="match status" value="1"/>
</dbReference>
<organism evidence="2">
    <name type="scientific">marine metagenome</name>
    <dbReference type="NCBI Taxonomy" id="408172"/>
    <lineage>
        <taxon>unclassified sequences</taxon>
        <taxon>metagenomes</taxon>
        <taxon>ecological metagenomes</taxon>
    </lineage>
</organism>
<proteinExistence type="predicted"/>
<dbReference type="Pfam" id="PF07969">
    <property type="entry name" value="Amidohydro_3"/>
    <property type="match status" value="1"/>
</dbReference>
<evidence type="ECO:0000313" key="2">
    <source>
        <dbReference type="EMBL" id="SUZ96320.1"/>
    </source>
</evidence>
<dbReference type="PANTHER" id="PTHR22642:SF2">
    <property type="entry name" value="PROTEIN LONG AFTER FAR-RED 3"/>
    <property type="match status" value="1"/>
</dbReference>
<dbReference type="Gene3D" id="3.20.20.140">
    <property type="entry name" value="Metal-dependent hydrolases"/>
    <property type="match status" value="1"/>
</dbReference>
<dbReference type="GO" id="GO:0016810">
    <property type="term" value="F:hydrolase activity, acting on carbon-nitrogen (but not peptide) bonds"/>
    <property type="evidence" value="ECO:0007669"/>
    <property type="project" value="InterPro"/>
</dbReference>
<feature type="non-terminal residue" evidence="2">
    <location>
        <position position="488"/>
    </location>
</feature>
<feature type="domain" description="Amidohydrolase 3" evidence="1">
    <location>
        <begin position="76"/>
        <end position="485"/>
    </location>
</feature>
<accession>A0A381RWV7</accession>
<name>A0A381RWV7_9ZZZZ</name>